<dbReference type="SUPFAM" id="SSF51197">
    <property type="entry name" value="Clavaminate synthase-like"/>
    <property type="match status" value="1"/>
</dbReference>
<keyword evidence="3" id="KW-0408">Iron</keyword>
<keyword evidence="2" id="KW-0560">Oxidoreductase</keyword>
<dbReference type="EMBL" id="JABWDY010025284">
    <property type="protein sequence ID" value="KAF5189567.1"/>
    <property type="molecule type" value="Genomic_DNA"/>
</dbReference>
<dbReference type="Gene3D" id="2.60.120.330">
    <property type="entry name" value="B-lactam Antibiotic, Isopenicillin N Synthase, Chain"/>
    <property type="match status" value="1"/>
</dbReference>
<accession>A0A7J6VY06</accession>
<sequence length="169" mass="19295">MALNFDAINLFDFVVKKGNGVKGLVDSGISEVPELYIQPVHERFNKTNINAAQVVQLPLIDLSGLDGPEHDQVEKALVKAAETFGFFYVMNHCMPIQLLKELKDEAHKFFNQPAEKKSVYLRGVSPSPLVNYGTSFVPEKEKSLKWKDYFSMYYTSDDDALKYWPDHCR</sequence>
<evidence type="ECO:0000313" key="6">
    <source>
        <dbReference type="Proteomes" id="UP000554482"/>
    </source>
</evidence>
<dbReference type="GO" id="GO:0016491">
    <property type="term" value="F:oxidoreductase activity"/>
    <property type="evidence" value="ECO:0007669"/>
    <property type="project" value="UniProtKB-KW"/>
</dbReference>
<keyword evidence="1" id="KW-0479">Metal-binding</keyword>
<evidence type="ECO:0000259" key="4">
    <source>
        <dbReference type="Pfam" id="PF14226"/>
    </source>
</evidence>
<proteinExistence type="predicted"/>
<dbReference type="Pfam" id="PF14226">
    <property type="entry name" value="DIOX_N"/>
    <property type="match status" value="1"/>
</dbReference>
<dbReference type="InterPro" id="IPR027443">
    <property type="entry name" value="IPNS-like_sf"/>
</dbReference>
<reference evidence="5 6" key="1">
    <citation type="submission" date="2020-06" db="EMBL/GenBank/DDBJ databases">
        <title>Transcriptomic and genomic resources for Thalictrum thalictroides and T. hernandezii: Facilitating candidate gene discovery in an emerging model plant lineage.</title>
        <authorList>
            <person name="Arias T."/>
            <person name="Riano-Pachon D.M."/>
            <person name="Di Stilio V.S."/>
        </authorList>
    </citation>
    <scope>NUCLEOTIDE SEQUENCE [LARGE SCALE GENOMIC DNA]</scope>
    <source>
        <strain evidence="6">cv. WT478/WT964</strain>
        <tissue evidence="5">Leaves</tissue>
    </source>
</reference>
<dbReference type="PANTHER" id="PTHR10209">
    <property type="entry name" value="OXIDOREDUCTASE, 2OG-FE II OXYGENASE FAMILY PROTEIN"/>
    <property type="match status" value="1"/>
</dbReference>
<dbReference type="GO" id="GO:0046872">
    <property type="term" value="F:metal ion binding"/>
    <property type="evidence" value="ECO:0007669"/>
    <property type="project" value="UniProtKB-KW"/>
</dbReference>
<evidence type="ECO:0000256" key="2">
    <source>
        <dbReference type="ARBA" id="ARBA00023002"/>
    </source>
</evidence>
<keyword evidence="6" id="KW-1185">Reference proteome</keyword>
<protein>
    <submittedName>
        <fullName evidence="5">Feruloyl coa ortho-hydroxylase</fullName>
    </submittedName>
</protein>
<gene>
    <name evidence="5" type="ORF">FRX31_020841</name>
</gene>
<comment type="caution">
    <text evidence="5">The sequence shown here is derived from an EMBL/GenBank/DDBJ whole genome shotgun (WGS) entry which is preliminary data.</text>
</comment>
<dbReference type="PANTHER" id="PTHR10209:SF230">
    <property type="entry name" value="SCOPOLETIN 8-HYDROXYLASE"/>
    <property type="match status" value="1"/>
</dbReference>
<evidence type="ECO:0000256" key="1">
    <source>
        <dbReference type="ARBA" id="ARBA00022723"/>
    </source>
</evidence>
<dbReference type="AlphaFoldDB" id="A0A7J6VY06"/>
<evidence type="ECO:0000256" key="3">
    <source>
        <dbReference type="ARBA" id="ARBA00023004"/>
    </source>
</evidence>
<dbReference type="InterPro" id="IPR026992">
    <property type="entry name" value="DIOX_N"/>
</dbReference>
<dbReference type="OrthoDB" id="288590at2759"/>
<feature type="domain" description="Non-haem dioxygenase N-terminal" evidence="4">
    <location>
        <begin position="57"/>
        <end position="166"/>
    </location>
</feature>
<name>A0A7J6VY06_THATH</name>
<dbReference type="Proteomes" id="UP000554482">
    <property type="component" value="Unassembled WGS sequence"/>
</dbReference>
<organism evidence="5 6">
    <name type="scientific">Thalictrum thalictroides</name>
    <name type="common">Rue-anemone</name>
    <name type="synonym">Anemone thalictroides</name>
    <dbReference type="NCBI Taxonomy" id="46969"/>
    <lineage>
        <taxon>Eukaryota</taxon>
        <taxon>Viridiplantae</taxon>
        <taxon>Streptophyta</taxon>
        <taxon>Embryophyta</taxon>
        <taxon>Tracheophyta</taxon>
        <taxon>Spermatophyta</taxon>
        <taxon>Magnoliopsida</taxon>
        <taxon>Ranunculales</taxon>
        <taxon>Ranunculaceae</taxon>
        <taxon>Thalictroideae</taxon>
        <taxon>Thalictrum</taxon>
    </lineage>
</organism>
<evidence type="ECO:0000313" key="5">
    <source>
        <dbReference type="EMBL" id="KAF5189567.1"/>
    </source>
</evidence>